<accession>A0A9W9JBQ5</accession>
<reference evidence="1" key="1">
    <citation type="submission" date="2022-12" db="EMBL/GenBank/DDBJ databases">
        <authorList>
            <person name="Petersen C."/>
        </authorList>
    </citation>
    <scope>NUCLEOTIDE SEQUENCE</scope>
    <source>
        <strain evidence="1">IBT 15544</strain>
    </source>
</reference>
<dbReference type="RefSeq" id="XP_058304311.1">
    <property type="nucleotide sequence ID" value="XM_058457412.1"/>
</dbReference>
<evidence type="ECO:0000313" key="1">
    <source>
        <dbReference type="EMBL" id="KAJ5191371.1"/>
    </source>
</evidence>
<organism evidence="1 2">
    <name type="scientific">Penicillium cinerascens</name>
    <dbReference type="NCBI Taxonomy" id="70096"/>
    <lineage>
        <taxon>Eukaryota</taxon>
        <taxon>Fungi</taxon>
        <taxon>Dikarya</taxon>
        <taxon>Ascomycota</taxon>
        <taxon>Pezizomycotina</taxon>
        <taxon>Eurotiomycetes</taxon>
        <taxon>Eurotiomycetidae</taxon>
        <taxon>Eurotiales</taxon>
        <taxon>Aspergillaceae</taxon>
        <taxon>Penicillium</taxon>
    </lineage>
</organism>
<reference evidence="1" key="2">
    <citation type="journal article" date="2023" name="IMA Fungus">
        <title>Comparative genomic study of the Penicillium genus elucidates a diverse pangenome and 15 lateral gene transfer events.</title>
        <authorList>
            <person name="Petersen C."/>
            <person name="Sorensen T."/>
            <person name="Nielsen M.R."/>
            <person name="Sondergaard T.E."/>
            <person name="Sorensen J.L."/>
            <person name="Fitzpatrick D.A."/>
            <person name="Frisvad J.C."/>
            <person name="Nielsen K.L."/>
        </authorList>
    </citation>
    <scope>NUCLEOTIDE SEQUENCE</scope>
    <source>
        <strain evidence="1">IBT 15544</strain>
    </source>
</reference>
<dbReference type="AlphaFoldDB" id="A0A9W9JBQ5"/>
<gene>
    <name evidence="1" type="ORF">N7498_010356</name>
</gene>
<keyword evidence="2" id="KW-1185">Reference proteome</keyword>
<evidence type="ECO:0000313" key="2">
    <source>
        <dbReference type="Proteomes" id="UP001150904"/>
    </source>
</evidence>
<comment type="caution">
    <text evidence="1">The sequence shown here is derived from an EMBL/GenBank/DDBJ whole genome shotgun (WGS) entry which is preliminary data.</text>
</comment>
<protein>
    <submittedName>
        <fullName evidence="1">Uncharacterized protein</fullName>
    </submittedName>
</protein>
<proteinExistence type="predicted"/>
<name>A0A9W9JBQ5_9EURO</name>
<dbReference type="EMBL" id="JAPQKR010000016">
    <property type="protein sequence ID" value="KAJ5191371.1"/>
    <property type="molecule type" value="Genomic_DNA"/>
</dbReference>
<dbReference type="GeneID" id="83184713"/>
<sequence length="76" mass="8778">MKNGRTLNEARIEVWIFQHLEDLVYEHTFVGTVLQIMKTRKGQSGAEKWEPAAADVVRRGRGNRYLDMGFVDALEQ</sequence>
<dbReference type="Proteomes" id="UP001150904">
    <property type="component" value="Unassembled WGS sequence"/>
</dbReference>